<protein>
    <submittedName>
        <fullName evidence="2">Uncharacterized protein</fullName>
    </submittedName>
</protein>
<feature type="compositionally biased region" description="Acidic residues" evidence="1">
    <location>
        <begin position="65"/>
        <end position="77"/>
    </location>
</feature>
<feature type="region of interest" description="Disordered" evidence="1">
    <location>
        <begin position="41"/>
        <end position="82"/>
    </location>
</feature>
<organism evidence="2 3">
    <name type="scientific">Syncephalastrum racemosum</name>
    <name type="common">Filamentous fungus</name>
    <dbReference type="NCBI Taxonomy" id="13706"/>
    <lineage>
        <taxon>Eukaryota</taxon>
        <taxon>Fungi</taxon>
        <taxon>Fungi incertae sedis</taxon>
        <taxon>Mucoromycota</taxon>
        <taxon>Mucoromycotina</taxon>
        <taxon>Mucoromycetes</taxon>
        <taxon>Mucorales</taxon>
        <taxon>Syncephalastraceae</taxon>
        <taxon>Syncephalastrum</taxon>
    </lineage>
</organism>
<feature type="compositionally biased region" description="Low complexity" evidence="1">
    <location>
        <begin position="477"/>
        <end position="506"/>
    </location>
</feature>
<feature type="compositionally biased region" description="Acidic residues" evidence="1">
    <location>
        <begin position="611"/>
        <end position="620"/>
    </location>
</feature>
<feature type="compositionally biased region" description="Polar residues" evidence="1">
    <location>
        <begin position="48"/>
        <end position="57"/>
    </location>
</feature>
<name>A0A1X2H095_SYNRA</name>
<evidence type="ECO:0000256" key="1">
    <source>
        <dbReference type="SAM" id="MobiDB-lite"/>
    </source>
</evidence>
<dbReference type="OrthoDB" id="2283499at2759"/>
<evidence type="ECO:0000313" key="2">
    <source>
        <dbReference type="EMBL" id="ORY90498.1"/>
    </source>
</evidence>
<accession>A0A1X2H095</accession>
<feature type="compositionally biased region" description="Acidic residues" evidence="1">
    <location>
        <begin position="555"/>
        <end position="577"/>
    </location>
</feature>
<dbReference type="AlphaFoldDB" id="A0A1X2H095"/>
<gene>
    <name evidence="2" type="ORF">BCR43DRAFT_499398</name>
</gene>
<dbReference type="Proteomes" id="UP000242180">
    <property type="component" value="Unassembled WGS sequence"/>
</dbReference>
<proteinExistence type="predicted"/>
<comment type="caution">
    <text evidence="2">The sequence shown here is derived from an EMBL/GenBank/DDBJ whole genome shotgun (WGS) entry which is preliminary data.</text>
</comment>
<dbReference type="EMBL" id="MCGN01000012">
    <property type="protein sequence ID" value="ORY90498.1"/>
    <property type="molecule type" value="Genomic_DNA"/>
</dbReference>
<evidence type="ECO:0000313" key="3">
    <source>
        <dbReference type="Proteomes" id="UP000242180"/>
    </source>
</evidence>
<reference evidence="2 3" key="1">
    <citation type="submission" date="2016-07" db="EMBL/GenBank/DDBJ databases">
        <title>Pervasive Adenine N6-methylation of Active Genes in Fungi.</title>
        <authorList>
            <consortium name="DOE Joint Genome Institute"/>
            <person name="Mondo S.J."/>
            <person name="Dannebaum R.O."/>
            <person name="Kuo R.C."/>
            <person name="Labutti K."/>
            <person name="Haridas S."/>
            <person name="Kuo A."/>
            <person name="Salamov A."/>
            <person name="Ahrendt S.R."/>
            <person name="Lipzen A."/>
            <person name="Sullivan W."/>
            <person name="Andreopoulos W.B."/>
            <person name="Clum A."/>
            <person name="Lindquist E."/>
            <person name="Daum C."/>
            <person name="Ramamoorthy G.K."/>
            <person name="Gryganskyi A."/>
            <person name="Culley D."/>
            <person name="Magnuson J.K."/>
            <person name="James T.Y."/>
            <person name="O'Malley M.A."/>
            <person name="Stajich J.E."/>
            <person name="Spatafora J.W."/>
            <person name="Visel A."/>
            <person name="Grigoriev I.V."/>
        </authorList>
    </citation>
    <scope>NUCLEOTIDE SEQUENCE [LARGE SCALE GENOMIC DNA]</scope>
    <source>
        <strain evidence="2 3">NRRL 2496</strain>
    </source>
</reference>
<feature type="compositionally biased region" description="Pro residues" evidence="1">
    <location>
        <begin position="624"/>
        <end position="633"/>
    </location>
</feature>
<feature type="region of interest" description="Disordered" evidence="1">
    <location>
        <begin position="470"/>
        <end position="636"/>
    </location>
</feature>
<keyword evidence="3" id="KW-1185">Reference proteome</keyword>
<feature type="region of interest" description="Disordered" evidence="1">
    <location>
        <begin position="162"/>
        <end position="349"/>
    </location>
</feature>
<sequence length="706" mass="79858">MAAKRQKSEEMLHELFEEINGYLGDQSEAAKHGTELTETVSPGAEIGSVSSVPQSFEPQRPVLIESEESSEEEEEEASLVASPTSYETVVCSQCQESQPATRLLVSSADFVCDTCLAKGYQYRKNSLQQSEQRELRRRSWNAANGRLGQIADLVKHTLSSTPRDIITPEATRSTSSKKPKTRFSRMMLRPKSLPSLAMHYGRSGHEREEDEEEERDQEDGYHRKVMSSQSRLSVLAHQEEERVSPSRQSSRVSLALQEARHSRQSSYEGHLSTPEEHAWPVRQSSRVSLLQEPRHGRHSSYDNRPQSVSQPEPRPQPQPQQYVPPQQSTFQHQRHPRSHAPISPPPQRFVAEEGGFVTYSPNLPPSNLPYLTPAYRTGEAHSALSMRHVREMPEREARVSALNGAYQHCIRAKTDLIPWLKKQYSKGPPDAVFEYAPKPRKTPNRLMAIFKRQKQREPDVNPALQSSISRVLSAQPSTPDLSSSTPLSTASSSSTSRSITSRSDSASPDESIPRKSLRRPQSMTVLPAISNKPLVSILKKPNEPSRKRASVVMPMEEDEVVSYDDNESEDEEEEEAEVPPTRRWFPPHRMLPRARHLAPASRPPPPPAAYDFDEEDDDSMMDTPSPPPPPPPQFQRHMKRMSSFIATPQRWSNRMISPPVAPSARRVASKRYSSASMMDDYYYDAPVLEDAIHAYPSRRSRGRRYV</sequence>
<feature type="compositionally biased region" description="Acidic residues" evidence="1">
    <location>
        <begin position="208"/>
        <end position="217"/>
    </location>
</feature>
<dbReference type="InParanoid" id="A0A1X2H095"/>